<evidence type="ECO:0000259" key="4">
    <source>
        <dbReference type="Pfam" id="PF00329"/>
    </source>
</evidence>
<gene>
    <name evidence="5" type="primary">nad9</name>
</gene>
<dbReference type="InterPro" id="IPR020396">
    <property type="entry name" value="NADH_UbQ_OxRdtase_CS"/>
</dbReference>
<dbReference type="InterPro" id="IPR001268">
    <property type="entry name" value="NADH_UbQ_OxRdtase_30kDa_su"/>
</dbReference>
<dbReference type="EMBL" id="MT471316">
    <property type="protein sequence ID" value="QPL15962.1"/>
    <property type="molecule type" value="Genomic_DNA"/>
</dbReference>
<dbReference type="PROSITE" id="PS00542">
    <property type="entry name" value="COMPLEX1_30K"/>
    <property type="match status" value="1"/>
</dbReference>
<dbReference type="AlphaFoldDB" id="A0A7T0M4Y4"/>
<accession>A0A7T0M4Y4</accession>
<keyword evidence="5" id="KW-0496">Mitochondrion</keyword>
<dbReference type="InterPro" id="IPR037232">
    <property type="entry name" value="NADH_quin_OxRdtase_su_C/D-like"/>
</dbReference>
<protein>
    <submittedName>
        <fullName evidence="5">NADH dehydrogenase subunit 9</fullName>
    </submittedName>
</protein>
<dbReference type="RefSeq" id="YP_010049557.1">
    <property type="nucleotide sequence ID" value="NC_054369.1"/>
</dbReference>
<dbReference type="GO" id="GO:0008137">
    <property type="term" value="F:NADH dehydrogenase (ubiquinone) activity"/>
    <property type="evidence" value="ECO:0007669"/>
    <property type="project" value="InterPro"/>
</dbReference>
<dbReference type="SUPFAM" id="SSF143243">
    <property type="entry name" value="Nqo5-like"/>
    <property type="match status" value="1"/>
</dbReference>
<organism evidence="5">
    <name type="scientific">Strombidium cf. sulcatum</name>
    <dbReference type="NCBI Taxonomy" id="2793073"/>
    <lineage>
        <taxon>Eukaryota</taxon>
        <taxon>Sar</taxon>
        <taxon>Alveolata</taxon>
        <taxon>Ciliophora</taxon>
        <taxon>Intramacronucleata</taxon>
        <taxon>Spirotrichea</taxon>
        <taxon>Oligotrichia</taxon>
        <taxon>Strombidiidae</taxon>
        <taxon>Strombidium</taxon>
    </lineage>
</organism>
<dbReference type="GeneID" id="63661381"/>
<feature type="domain" description="NADH:ubiquinone oxidoreductase 30kDa subunit" evidence="4">
    <location>
        <begin position="121"/>
        <end position="214"/>
    </location>
</feature>
<keyword evidence="3" id="KW-1278">Translocase</keyword>
<evidence type="ECO:0000256" key="1">
    <source>
        <dbReference type="ARBA" id="ARBA00007569"/>
    </source>
</evidence>
<comment type="similarity">
    <text evidence="1 3">Belongs to the complex I 30 kDa subunit family.</text>
</comment>
<reference evidence="5" key="1">
    <citation type="submission" date="2020-05" db="EMBL/GenBank/DDBJ databases">
        <title>Characterization and comparative analysis of mitochondrial genomes of the highly differentiated ciliated protists shed light on the diversity and evolution of the linear molecular architecture.</title>
        <authorList>
            <person name="Zhang T."/>
            <person name="Li C."/>
            <person name="Zhang X."/>
            <person name="Wang C."/>
            <person name="Roger A.J."/>
            <person name="Song W."/>
            <person name="Gao F."/>
        </authorList>
    </citation>
    <scope>NUCLEOTIDE SEQUENCE</scope>
</reference>
<evidence type="ECO:0000256" key="2">
    <source>
        <dbReference type="ARBA" id="ARBA00022448"/>
    </source>
</evidence>
<evidence type="ECO:0000256" key="3">
    <source>
        <dbReference type="RuleBase" id="RU003456"/>
    </source>
</evidence>
<dbReference type="Gene3D" id="3.30.460.80">
    <property type="entry name" value="NADH:ubiquinone oxidoreductase, 30kDa subunit"/>
    <property type="match status" value="1"/>
</dbReference>
<sequence length="237" mass="27849">MKISFSSSVGRAQGWKPWSRWFESSLKHLNLAMNSSLTKLFFKYIFLKTPFLFVENKRSSSSNEVMLFLTRKNLIYTILHLRTSSVILYPQLIEMFSYEIPQNSSSLPLNFSANESSSDINTLVVYNFVTIQNEKRFFLVTTHKTNLTGTSLEKKKVNQNWLYTIENYFIAANWLEREVAEFFNISFQFKRDIRNLMLQYGDTSAPLLKMYPVVGLKEYYFNSTVQQITQSFLTLKM</sequence>
<proteinExistence type="inferred from homology"/>
<dbReference type="GO" id="GO:0016651">
    <property type="term" value="F:oxidoreductase activity, acting on NAD(P)H"/>
    <property type="evidence" value="ECO:0007669"/>
    <property type="project" value="InterPro"/>
</dbReference>
<evidence type="ECO:0000313" key="5">
    <source>
        <dbReference type="EMBL" id="QPL15962.1"/>
    </source>
</evidence>
<geneLocation type="mitochondrion" evidence="5"/>
<keyword evidence="2 3" id="KW-0813">Transport</keyword>
<name>A0A7T0M4Y4_9SPIT</name>
<dbReference type="Pfam" id="PF00329">
    <property type="entry name" value="Complex1_30kDa"/>
    <property type="match status" value="1"/>
</dbReference>
<keyword evidence="3" id="KW-0520">NAD</keyword>